<dbReference type="SUPFAM" id="SSF50969">
    <property type="entry name" value="YVTN repeat-like/Quinoprotein amine dehydrogenase"/>
    <property type="match status" value="1"/>
</dbReference>
<evidence type="ECO:0000313" key="3">
    <source>
        <dbReference type="Proteomes" id="UP000219559"/>
    </source>
</evidence>
<organism evidence="2 3">
    <name type="scientific">Sediminicola luteus</name>
    <dbReference type="NCBI Taxonomy" id="319238"/>
    <lineage>
        <taxon>Bacteria</taxon>
        <taxon>Pseudomonadati</taxon>
        <taxon>Bacteroidota</taxon>
        <taxon>Flavobacteriia</taxon>
        <taxon>Flavobacteriales</taxon>
        <taxon>Flavobacteriaceae</taxon>
        <taxon>Sediminicola</taxon>
    </lineage>
</organism>
<accession>A0A2A4G5J6</accession>
<dbReference type="GO" id="GO:0016603">
    <property type="term" value="F:glutaminyl-peptide cyclotransferase activity"/>
    <property type="evidence" value="ECO:0007669"/>
    <property type="project" value="InterPro"/>
</dbReference>
<evidence type="ECO:0000313" key="2">
    <source>
        <dbReference type="EMBL" id="PCE63693.1"/>
    </source>
</evidence>
<reference evidence="2 3" key="1">
    <citation type="submission" date="2017-04" db="EMBL/GenBank/DDBJ databases">
        <title>A new member of the family Flavobacteriaceae isolated from ascidians.</title>
        <authorList>
            <person name="Chen L."/>
        </authorList>
    </citation>
    <scope>NUCLEOTIDE SEQUENCE [LARGE SCALE GENOMIC DNA]</scope>
    <source>
        <strain evidence="2 3">HQA918</strain>
    </source>
</reference>
<dbReference type="RefSeq" id="WP_097442409.1">
    <property type="nucleotide sequence ID" value="NZ_NBWU01000004.1"/>
</dbReference>
<feature type="signal peptide" evidence="1">
    <location>
        <begin position="1"/>
        <end position="25"/>
    </location>
</feature>
<keyword evidence="3" id="KW-1185">Reference proteome</keyword>
<sequence length="346" mass="39157">MNAIKYGLTLFAFLLLLSCGGGKTASQMFEIQITEKNKGFRNGSDIVLQLKNKEGVEIKSVLYTIDGVEQKFTNGSLALNVERLGNKTLKASITHEEGESVVEKSLKVFAAKAPDVYTYEVLAEYPHDKTAYTQGLEFVGDTLYESTGRNGQSSLRKVDFKTGKVLKNIALDDIYFGEGLTILNNKIYQLTWQKGIGFVYDLNTLEKTGSFKYGQSKEGWGLCNDGEKLYKSDGSERVWRLNPETLIEEDYIELVTHKSMYKETNELEYVNGFIYANVYQKESMMIIDAKTGAIVGVINFGGLKNKVEQHQQLDVLNGIAYHKERETFFVTGKNWDKMFEVKIFKK</sequence>
<dbReference type="InterPro" id="IPR007788">
    <property type="entry name" value="QCT"/>
</dbReference>
<dbReference type="OrthoDB" id="9783700at2"/>
<dbReference type="Gene3D" id="2.130.10.10">
    <property type="entry name" value="YVTN repeat-like/Quinoprotein amine dehydrogenase"/>
    <property type="match status" value="1"/>
</dbReference>
<proteinExistence type="predicted"/>
<keyword evidence="2" id="KW-0808">Transferase</keyword>
<dbReference type="PANTHER" id="PTHR31270">
    <property type="entry name" value="GLUTAMINYL-PEPTIDE CYCLOTRANSFERASE"/>
    <property type="match status" value="1"/>
</dbReference>
<dbReference type="InterPro" id="IPR011044">
    <property type="entry name" value="Quino_amine_DH_bsu"/>
</dbReference>
<dbReference type="PANTHER" id="PTHR31270:SF1">
    <property type="entry name" value="GLUTAMINYL-PEPTIDE CYCLOTRANSFERASE"/>
    <property type="match status" value="1"/>
</dbReference>
<keyword evidence="1" id="KW-0732">Signal</keyword>
<dbReference type="Proteomes" id="UP000219559">
    <property type="component" value="Unassembled WGS sequence"/>
</dbReference>
<dbReference type="InterPro" id="IPR015943">
    <property type="entry name" value="WD40/YVTN_repeat-like_dom_sf"/>
</dbReference>
<dbReference type="Pfam" id="PF05096">
    <property type="entry name" value="Glu_cyclase_2"/>
    <property type="match status" value="1"/>
</dbReference>
<dbReference type="PROSITE" id="PS51257">
    <property type="entry name" value="PROKAR_LIPOPROTEIN"/>
    <property type="match status" value="1"/>
</dbReference>
<feature type="chain" id="PRO_5012697817" evidence="1">
    <location>
        <begin position="26"/>
        <end position="346"/>
    </location>
</feature>
<dbReference type="EMBL" id="NBWU01000004">
    <property type="protein sequence ID" value="PCE63693.1"/>
    <property type="molecule type" value="Genomic_DNA"/>
</dbReference>
<protein>
    <submittedName>
        <fullName evidence="2">Glutamine cyclotransferase</fullName>
    </submittedName>
</protein>
<name>A0A2A4G5J6_9FLAO</name>
<comment type="caution">
    <text evidence="2">The sequence shown here is derived from an EMBL/GenBank/DDBJ whole genome shotgun (WGS) entry which is preliminary data.</text>
</comment>
<gene>
    <name evidence="2" type="ORF">B7P33_10470</name>
</gene>
<dbReference type="AlphaFoldDB" id="A0A2A4G5J6"/>
<evidence type="ECO:0000256" key="1">
    <source>
        <dbReference type="SAM" id="SignalP"/>
    </source>
</evidence>